<dbReference type="InterPro" id="IPR012334">
    <property type="entry name" value="Pectin_lyas_fold"/>
</dbReference>
<keyword evidence="5 9" id="KW-0134">Cell wall</keyword>
<dbReference type="InterPro" id="IPR033131">
    <property type="entry name" value="Pectinesterase_Asp_AS"/>
</dbReference>
<comment type="similarity">
    <text evidence="4">In the C-terminal section; belongs to the pectinesterase family.</text>
</comment>
<dbReference type="CDD" id="cd15799">
    <property type="entry name" value="PMEI-like_4"/>
    <property type="match status" value="1"/>
</dbReference>
<dbReference type="GO" id="GO:0030599">
    <property type="term" value="F:pectinesterase activity"/>
    <property type="evidence" value="ECO:0007669"/>
    <property type="project" value="UniProtKB-UniRule"/>
</dbReference>
<protein>
    <recommendedName>
        <fullName evidence="9">Pectinesterase</fullName>
        <ecNumber evidence="9">3.1.1.11</ecNumber>
    </recommendedName>
</protein>
<feature type="active site" evidence="8">
    <location>
        <position position="338"/>
    </location>
</feature>
<dbReference type="SMART" id="SM00856">
    <property type="entry name" value="PMEI"/>
    <property type="match status" value="1"/>
</dbReference>
<name>A0A7N2LCC9_QUELO</name>
<dbReference type="SUPFAM" id="SSF51126">
    <property type="entry name" value="Pectin lyase-like"/>
    <property type="match status" value="1"/>
</dbReference>
<dbReference type="SUPFAM" id="SSF101148">
    <property type="entry name" value="Plant invertase/pectin methylesterase inhibitor"/>
    <property type="match status" value="1"/>
</dbReference>
<dbReference type="InterPro" id="IPR000070">
    <property type="entry name" value="Pectinesterase_cat"/>
</dbReference>
<comment type="function">
    <text evidence="9">Acts in the modification of cell walls via demethylesterification of cell wall pectin.</text>
</comment>
<evidence type="ECO:0000256" key="3">
    <source>
        <dbReference type="ARBA" id="ARBA00006027"/>
    </source>
</evidence>
<evidence type="ECO:0000313" key="11">
    <source>
        <dbReference type="EnsemblPlants" id="QL04p005676:mrna"/>
    </source>
</evidence>
<keyword evidence="9" id="KW-0732">Signal</keyword>
<dbReference type="AlphaFoldDB" id="A0A7N2LCC9"/>
<evidence type="ECO:0000256" key="7">
    <source>
        <dbReference type="ARBA" id="ARBA00023085"/>
    </source>
</evidence>
<dbReference type="FunFam" id="2.160.20.10:FF:000001">
    <property type="entry name" value="Pectinesterase"/>
    <property type="match status" value="1"/>
</dbReference>
<evidence type="ECO:0000256" key="9">
    <source>
        <dbReference type="RuleBase" id="RU000589"/>
    </source>
</evidence>
<dbReference type="InParanoid" id="A0A7N2LCC9"/>
<dbReference type="GO" id="GO:0004857">
    <property type="term" value="F:enzyme inhibitor activity"/>
    <property type="evidence" value="ECO:0007669"/>
    <property type="project" value="InterPro"/>
</dbReference>
<dbReference type="InterPro" id="IPR011050">
    <property type="entry name" value="Pectin_lyase_fold/virulence"/>
</dbReference>
<keyword evidence="7 9" id="KW-0063">Aspartyl esterase</keyword>
<feature type="domain" description="Pectinesterase inhibitor" evidence="10">
    <location>
        <begin position="12"/>
        <end position="156"/>
    </location>
</feature>
<evidence type="ECO:0000259" key="10">
    <source>
        <dbReference type="SMART" id="SM00856"/>
    </source>
</evidence>
<dbReference type="GO" id="GO:0042545">
    <property type="term" value="P:cell wall modification"/>
    <property type="evidence" value="ECO:0007669"/>
    <property type="project" value="UniProtKB-UniRule"/>
</dbReference>
<dbReference type="PANTHER" id="PTHR31707">
    <property type="entry name" value="PECTINESTERASE"/>
    <property type="match status" value="1"/>
</dbReference>
<dbReference type="UniPathway" id="UPA00545">
    <property type="reaction ID" value="UER00823"/>
</dbReference>
<evidence type="ECO:0000256" key="4">
    <source>
        <dbReference type="ARBA" id="ARBA00007786"/>
    </source>
</evidence>
<evidence type="ECO:0000313" key="12">
    <source>
        <dbReference type="Proteomes" id="UP000594261"/>
    </source>
</evidence>
<evidence type="ECO:0000256" key="8">
    <source>
        <dbReference type="PROSITE-ProRule" id="PRU10040"/>
    </source>
</evidence>
<dbReference type="InterPro" id="IPR018040">
    <property type="entry name" value="Pectinesterase_Tyr_AS"/>
</dbReference>
<dbReference type="Gene3D" id="2.160.20.10">
    <property type="entry name" value="Single-stranded right-handed beta-helix, Pectin lyase-like"/>
    <property type="match status" value="1"/>
</dbReference>
<feature type="chain" id="PRO_5029936914" description="Pectinesterase" evidence="9">
    <location>
        <begin position="24"/>
        <end position="500"/>
    </location>
</feature>
<organism evidence="11 12">
    <name type="scientific">Quercus lobata</name>
    <name type="common">Valley oak</name>
    <dbReference type="NCBI Taxonomy" id="97700"/>
    <lineage>
        <taxon>Eukaryota</taxon>
        <taxon>Viridiplantae</taxon>
        <taxon>Streptophyta</taxon>
        <taxon>Embryophyta</taxon>
        <taxon>Tracheophyta</taxon>
        <taxon>Spermatophyta</taxon>
        <taxon>Magnoliopsida</taxon>
        <taxon>eudicotyledons</taxon>
        <taxon>Gunneridae</taxon>
        <taxon>Pentapetalae</taxon>
        <taxon>rosids</taxon>
        <taxon>fabids</taxon>
        <taxon>Fagales</taxon>
        <taxon>Fagaceae</taxon>
        <taxon>Quercus</taxon>
    </lineage>
</organism>
<accession>A0A7N2LCC9</accession>
<comment type="subcellular location">
    <subcellularLocation>
        <location evidence="1 9">Secreted</location>
        <location evidence="1 9">Cell wall</location>
    </subcellularLocation>
</comment>
<evidence type="ECO:0000256" key="1">
    <source>
        <dbReference type="ARBA" id="ARBA00004191"/>
    </source>
</evidence>
<comment type="similarity">
    <text evidence="3">In the N-terminal section; belongs to the PMEI family.</text>
</comment>
<dbReference type="Gramene" id="QL04p005676:mrna">
    <property type="protein sequence ID" value="QL04p005676:mrna"/>
    <property type="gene ID" value="QL04p005676"/>
</dbReference>
<dbReference type="InterPro" id="IPR006501">
    <property type="entry name" value="Pectinesterase_inhib_dom"/>
</dbReference>
<dbReference type="EMBL" id="LRBV02000004">
    <property type="status" value="NOT_ANNOTATED_CDS"/>
    <property type="molecule type" value="Genomic_DNA"/>
</dbReference>
<comment type="pathway">
    <text evidence="2 9">Glycan metabolism; pectin degradation; 2-dehydro-3-deoxy-D-gluconate from pectin: step 1/5.</text>
</comment>
<keyword evidence="9" id="KW-0964">Secreted</keyword>
<dbReference type="GO" id="GO:0045490">
    <property type="term" value="P:pectin catabolic process"/>
    <property type="evidence" value="ECO:0007669"/>
    <property type="project" value="UniProtKB-UniRule"/>
</dbReference>
<dbReference type="PROSITE" id="PS00800">
    <property type="entry name" value="PECTINESTERASE_1"/>
    <property type="match status" value="1"/>
</dbReference>
<keyword evidence="6 9" id="KW-0378">Hydrolase</keyword>
<sequence length="500" mass="55440">MASVLKLFVILLIFLYSSNPCKSSNDNSFKLDVDSPTFKDSLNLAMSILQNTTSTISKFQNLVKDFRLSNILSDCAKLLDSTQEVLDWSLTKFQNPHDFGTSNLKFDLQTWLSAAITNIATCNDELVGTNMSIILKESIAMSLEKVTILVTNQLASVQQLPNETVDDGFQSWFTSLDWKPMEASEISVNITVASNGSGDYKTIMDAVKVAPSKSSERFVIYIKKGTYREFVSIPSDKWNMMMVGDGIDQTIISGNRSNTTGWRTYGSATFGVDGKNFIAVNMTFENTAGPEGGQAVALRSDSDYSVFYRCGISGYQDSLYAHKNRQFYRECQIKGTVDFIFGDATAVFQKCDILPRQASPGQSNTITAEGREQVNATGGFSFHMCTISGDSDLISSNNPTPTYLGRPWKTYSRTVFLQSYMSNIIRPEGWLRWNPAFESTLFYGEYNNTGPGANTDKRVKWPGVHILDSTQAQNYTVDQFLLGNTWLPSTGIPFDGGLVG</sequence>
<reference evidence="11" key="2">
    <citation type="submission" date="2021-01" db="UniProtKB">
        <authorList>
            <consortium name="EnsemblPlants"/>
        </authorList>
    </citation>
    <scope>IDENTIFICATION</scope>
</reference>
<dbReference type="Gene3D" id="1.20.140.40">
    <property type="entry name" value="Invertase/pectin methylesterase inhibitor family protein"/>
    <property type="match status" value="1"/>
</dbReference>
<dbReference type="OMA" id="FHMCTIS"/>
<dbReference type="PROSITE" id="PS00503">
    <property type="entry name" value="PECTINESTERASE_2"/>
    <property type="match status" value="1"/>
</dbReference>
<dbReference type="Pfam" id="PF04043">
    <property type="entry name" value="PMEI"/>
    <property type="match status" value="1"/>
</dbReference>
<dbReference type="Pfam" id="PF01095">
    <property type="entry name" value="Pectinesterase"/>
    <property type="match status" value="1"/>
</dbReference>
<dbReference type="NCBIfam" id="TIGR01614">
    <property type="entry name" value="PME_inhib"/>
    <property type="match status" value="1"/>
</dbReference>
<dbReference type="Proteomes" id="UP000594261">
    <property type="component" value="Chromosome 4"/>
</dbReference>
<feature type="signal peptide" evidence="9">
    <location>
        <begin position="1"/>
        <end position="23"/>
    </location>
</feature>
<comment type="catalytic activity">
    <reaction evidence="9">
        <text>[(1-&gt;4)-alpha-D-galacturonosyl methyl ester](n) + n H2O = [(1-&gt;4)-alpha-D-galacturonosyl](n) + n methanol + n H(+)</text>
        <dbReference type="Rhea" id="RHEA:22380"/>
        <dbReference type="Rhea" id="RHEA-COMP:14570"/>
        <dbReference type="Rhea" id="RHEA-COMP:14573"/>
        <dbReference type="ChEBI" id="CHEBI:15377"/>
        <dbReference type="ChEBI" id="CHEBI:15378"/>
        <dbReference type="ChEBI" id="CHEBI:17790"/>
        <dbReference type="ChEBI" id="CHEBI:140522"/>
        <dbReference type="ChEBI" id="CHEBI:140523"/>
        <dbReference type="EC" id="3.1.1.11"/>
    </reaction>
</comment>
<proteinExistence type="inferred from homology"/>
<keyword evidence="12" id="KW-1185">Reference proteome</keyword>
<dbReference type="EC" id="3.1.1.11" evidence="9"/>
<keyword evidence="9" id="KW-0961">Cell wall biogenesis/degradation</keyword>
<evidence type="ECO:0000256" key="5">
    <source>
        <dbReference type="ARBA" id="ARBA00022512"/>
    </source>
</evidence>
<reference evidence="11 12" key="1">
    <citation type="journal article" date="2016" name="G3 (Bethesda)">
        <title>First Draft Assembly and Annotation of the Genome of a California Endemic Oak Quercus lobata Nee (Fagaceae).</title>
        <authorList>
            <person name="Sork V.L."/>
            <person name="Fitz-Gibbon S.T."/>
            <person name="Puiu D."/>
            <person name="Crepeau M."/>
            <person name="Gugger P.F."/>
            <person name="Sherman R."/>
            <person name="Stevens K."/>
            <person name="Langley C.H."/>
            <person name="Pellegrini M."/>
            <person name="Salzberg S.L."/>
        </authorList>
    </citation>
    <scope>NUCLEOTIDE SEQUENCE [LARGE SCALE GENOMIC DNA]</scope>
    <source>
        <strain evidence="11 12">cv. SW786</strain>
    </source>
</reference>
<dbReference type="EnsemblPlants" id="QL04p005676:mrna">
    <property type="protein sequence ID" value="QL04p005676:mrna"/>
    <property type="gene ID" value="QL04p005676"/>
</dbReference>
<dbReference type="InterPro" id="IPR035513">
    <property type="entry name" value="Invertase/methylesterase_inhib"/>
</dbReference>
<evidence type="ECO:0000256" key="2">
    <source>
        <dbReference type="ARBA" id="ARBA00005184"/>
    </source>
</evidence>
<evidence type="ECO:0000256" key="6">
    <source>
        <dbReference type="ARBA" id="ARBA00022801"/>
    </source>
</evidence>